<reference evidence="7 8" key="1">
    <citation type="journal article" date="2009" name="Nat. Genet.">
        <title>The genome of the cucumber, Cucumis sativus L.</title>
        <authorList>
            <person name="Huang S."/>
            <person name="Li R."/>
            <person name="Zhang Z."/>
            <person name="Li L."/>
            <person name="Gu X."/>
            <person name="Fan W."/>
            <person name="Lucas W.J."/>
            <person name="Wang X."/>
            <person name="Xie B."/>
            <person name="Ni P."/>
            <person name="Ren Y."/>
            <person name="Zhu H."/>
            <person name="Li J."/>
            <person name="Lin K."/>
            <person name="Jin W."/>
            <person name="Fei Z."/>
            <person name="Li G."/>
            <person name="Staub J."/>
            <person name="Kilian A."/>
            <person name="van der Vossen E.A."/>
            <person name="Wu Y."/>
            <person name="Guo J."/>
            <person name="He J."/>
            <person name="Jia Z."/>
            <person name="Ren Y."/>
            <person name="Tian G."/>
            <person name="Lu Y."/>
            <person name="Ruan J."/>
            <person name="Qian W."/>
            <person name="Wang M."/>
            <person name="Huang Q."/>
            <person name="Li B."/>
            <person name="Xuan Z."/>
            <person name="Cao J."/>
            <person name="Asan"/>
            <person name="Wu Z."/>
            <person name="Zhang J."/>
            <person name="Cai Q."/>
            <person name="Bai Y."/>
            <person name="Zhao B."/>
            <person name="Han Y."/>
            <person name="Li Y."/>
            <person name="Li X."/>
            <person name="Wang S."/>
            <person name="Shi Q."/>
            <person name="Liu S."/>
            <person name="Cho W.K."/>
            <person name="Kim J.Y."/>
            <person name="Xu Y."/>
            <person name="Heller-Uszynska K."/>
            <person name="Miao H."/>
            <person name="Cheng Z."/>
            <person name="Zhang S."/>
            <person name="Wu J."/>
            <person name="Yang Y."/>
            <person name="Kang H."/>
            <person name="Li M."/>
            <person name="Liang H."/>
            <person name="Ren X."/>
            <person name="Shi Z."/>
            <person name="Wen M."/>
            <person name="Jian M."/>
            <person name="Yang H."/>
            <person name="Zhang G."/>
            <person name="Yang Z."/>
            <person name="Chen R."/>
            <person name="Liu S."/>
            <person name="Li J."/>
            <person name="Ma L."/>
            <person name="Liu H."/>
            <person name="Zhou Y."/>
            <person name="Zhao J."/>
            <person name="Fang X."/>
            <person name="Li G."/>
            <person name="Fang L."/>
            <person name="Li Y."/>
            <person name="Liu D."/>
            <person name="Zheng H."/>
            <person name="Zhang Y."/>
            <person name="Qin N."/>
            <person name="Li Z."/>
            <person name="Yang G."/>
            <person name="Yang S."/>
            <person name="Bolund L."/>
            <person name="Kristiansen K."/>
            <person name="Zheng H."/>
            <person name="Li S."/>
            <person name="Zhang X."/>
            <person name="Yang H."/>
            <person name="Wang J."/>
            <person name="Sun R."/>
            <person name="Zhang B."/>
            <person name="Jiang S."/>
            <person name="Wang J."/>
            <person name="Du Y."/>
            <person name="Li S."/>
        </authorList>
    </citation>
    <scope>NUCLEOTIDE SEQUENCE [LARGE SCALE GENOMIC DNA]</scope>
    <source>
        <strain evidence="8">cv. 9930</strain>
    </source>
</reference>
<dbReference type="NCBIfam" id="TIGR01557">
    <property type="entry name" value="myb_SHAQKYF"/>
    <property type="match status" value="1"/>
</dbReference>
<evidence type="ECO:0000259" key="6">
    <source>
        <dbReference type="PROSITE" id="PS51294"/>
    </source>
</evidence>
<evidence type="ECO:0000256" key="5">
    <source>
        <dbReference type="SAM" id="MobiDB-lite"/>
    </source>
</evidence>
<feature type="region of interest" description="Disordered" evidence="5">
    <location>
        <begin position="1"/>
        <end position="60"/>
    </location>
</feature>
<accession>A0A0A0KBB2</accession>
<dbReference type="InterPro" id="IPR006447">
    <property type="entry name" value="Myb_dom_plants"/>
</dbReference>
<dbReference type="Gramene" id="KGN46990">
    <property type="protein sequence ID" value="KGN46990"/>
    <property type="gene ID" value="Csa_6G157640"/>
</dbReference>
<dbReference type="GO" id="GO:0005634">
    <property type="term" value="C:nucleus"/>
    <property type="evidence" value="ECO:0007669"/>
    <property type="project" value="UniProtKB-SubCell"/>
</dbReference>
<keyword evidence="4" id="KW-0539">Nucleus</keyword>
<evidence type="ECO:0000256" key="1">
    <source>
        <dbReference type="ARBA" id="ARBA00004123"/>
    </source>
</evidence>
<sequence length="408" mass="46989">MINGFDLNEEAKGIDEGFGEGNSNNSNTSSNNGSMEEVEKEEEFEEQRSRSGHGNVRKYSRSKMPRLRWTPDLHLAFVNAVERLGGQERATPKLVLQLMNVRGLSIAHVKSHLQMYRSKKLDESGQVLSQTMFGRNHIMQMYHRFNHHHHGHIRGHNTSFLSHITKPYHLIKPPSNSSSRFGGDEWEAIDENPLGIRGCSNNNLWSTDQNSKIIMEKLSNEAPNTHHTFQTTSHIYEVANAISRSTTPIRPSRFLEDRKWPPHHFITTQQEQRQHFCINNNHNNIHFPPNSLFTSKLNDHDHLLLHPPTTPPSPFFKLTRCSYDPDRLIQRPSTKLELSLRNNSLVENGGGKTEVVNTINNNEKLEEEEFRREINTVLSLSLSSSSSRQQQEHQEEEEFRQTNISSKV</sequence>
<dbReference type="InterPro" id="IPR017930">
    <property type="entry name" value="Myb_dom"/>
</dbReference>
<feature type="compositionally biased region" description="Acidic residues" evidence="5">
    <location>
        <begin position="36"/>
        <end position="45"/>
    </location>
</feature>
<protein>
    <recommendedName>
        <fullName evidence="6">HTH myb-type domain-containing protein</fullName>
    </recommendedName>
</protein>
<feature type="domain" description="HTH myb-type" evidence="6">
    <location>
        <begin position="61"/>
        <end position="121"/>
    </location>
</feature>
<dbReference type="Gene3D" id="1.10.10.60">
    <property type="entry name" value="Homeodomain-like"/>
    <property type="match status" value="1"/>
</dbReference>
<dbReference type="PANTHER" id="PTHR31314">
    <property type="entry name" value="MYB FAMILY TRANSCRIPTION FACTOR PHL7-LIKE"/>
    <property type="match status" value="1"/>
</dbReference>
<dbReference type="SUPFAM" id="SSF46689">
    <property type="entry name" value="Homeodomain-like"/>
    <property type="match status" value="1"/>
</dbReference>
<dbReference type="EMBL" id="CM002927">
    <property type="protein sequence ID" value="KGN46990.1"/>
    <property type="molecule type" value="Genomic_DNA"/>
</dbReference>
<keyword evidence="2" id="KW-0805">Transcription regulation</keyword>
<dbReference type="FunFam" id="1.10.10.60:FF:000002">
    <property type="entry name" value="Myb family transcription factor"/>
    <property type="match status" value="1"/>
</dbReference>
<keyword evidence="8" id="KW-1185">Reference proteome</keyword>
<dbReference type="Pfam" id="PF00249">
    <property type="entry name" value="Myb_DNA-binding"/>
    <property type="match status" value="1"/>
</dbReference>
<reference evidence="7 8" key="3">
    <citation type="journal article" date="2010" name="BMC Genomics">
        <title>Transcriptome sequencing and comparative analysis of cucumber flowers with different sex types.</title>
        <authorList>
            <person name="Guo S."/>
            <person name="Zheng Y."/>
            <person name="Joung J.G."/>
            <person name="Liu S."/>
            <person name="Zhang Z."/>
            <person name="Crasta O.R."/>
            <person name="Sobral B.W."/>
            <person name="Xu Y."/>
            <person name="Huang S."/>
            <person name="Fei Z."/>
        </authorList>
    </citation>
    <scope>NUCLEOTIDE SEQUENCE [LARGE SCALE GENOMIC DNA]</scope>
    <source>
        <strain evidence="8">cv. 9930</strain>
    </source>
</reference>
<comment type="subcellular location">
    <subcellularLocation>
        <location evidence="1">Nucleus</location>
    </subcellularLocation>
</comment>
<dbReference type="PROSITE" id="PS51294">
    <property type="entry name" value="HTH_MYB"/>
    <property type="match status" value="1"/>
</dbReference>
<dbReference type="STRING" id="3659.A0A0A0KBB2"/>
<dbReference type="InterPro" id="IPR009057">
    <property type="entry name" value="Homeodomain-like_sf"/>
</dbReference>
<evidence type="ECO:0000313" key="7">
    <source>
        <dbReference type="EMBL" id="KGN46990.1"/>
    </source>
</evidence>
<reference evidence="7 8" key="4">
    <citation type="journal article" date="2011" name="BMC Genomics">
        <title>RNA-Seq improves annotation of protein-coding genes in the cucumber genome.</title>
        <authorList>
            <person name="Li Z."/>
            <person name="Zhang Z."/>
            <person name="Yan P."/>
            <person name="Huang S."/>
            <person name="Fei Z."/>
            <person name="Lin K."/>
        </authorList>
    </citation>
    <scope>NUCLEOTIDE SEQUENCE [LARGE SCALE GENOMIC DNA]</scope>
    <source>
        <strain evidence="8">cv. 9930</strain>
    </source>
</reference>
<name>A0A0A0KBB2_CUCSA</name>
<gene>
    <name evidence="7" type="ORF">Csa_6G157640</name>
</gene>
<evidence type="ECO:0000313" key="8">
    <source>
        <dbReference type="Proteomes" id="UP000029981"/>
    </source>
</evidence>
<dbReference type="eggNOG" id="ENOG502RJE7">
    <property type="taxonomic scope" value="Eukaryota"/>
</dbReference>
<evidence type="ECO:0000256" key="2">
    <source>
        <dbReference type="ARBA" id="ARBA00023015"/>
    </source>
</evidence>
<dbReference type="OrthoDB" id="551907at2759"/>
<dbReference type="PANTHER" id="PTHR31314:SF174">
    <property type="entry name" value="OS02G0241200 PROTEIN"/>
    <property type="match status" value="1"/>
</dbReference>
<dbReference type="GO" id="GO:0003677">
    <property type="term" value="F:DNA binding"/>
    <property type="evidence" value="ECO:0007669"/>
    <property type="project" value="InterPro"/>
</dbReference>
<dbReference type="InterPro" id="IPR046955">
    <property type="entry name" value="PHR1-like"/>
</dbReference>
<evidence type="ECO:0000256" key="3">
    <source>
        <dbReference type="ARBA" id="ARBA00023163"/>
    </source>
</evidence>
<keyword evidence="3" id="KW-0804">Transcription</keyword>
<reference evidence="7 8" key="2">
    <citation type="journal article" date="2009" name="PLoS ONE">
        <title>An integrated genetic and cytogenetic map of the cucumber genome.</title>
        <authorList>
            <person name="Ren Y."/>
            <person name="Zhang Z."/>
            <person name="Liu J."/>
            <person name="Staub J.E."/>
            <person name="Han Y."/>
            <person name="Cheng Z."/>
            <person name="Li X."/>
            <person name="Lu J."/>
            <person name="Miao H."/>
            <person name="Kang H."/>
            <person name="Xie B."/>
            <person name="Gu X."/>
            <person name="Wang X."/>
            <person name="Du Y."/>
            <person name="Jin W."/>
            <person name="Huang S."/>
        </authorList>
    </citation>
    <scope>NUCLEOTIDE SEQUENCE [LARGE SCALE GENOMIC DNA]</scope>
    <source>
        <strain evidence="8">cv. 9930</strain>
    </source>
</reference>
<dbReference type="AlphaFoldDB" id="A0A0A0KBB2"/>
<dbReference type="GO" id="GO:0003700">
    <property type="term" value="F:DNA-binding transcription factor activity"/>
    <property type="evidence" value="ECO:0007669"/>
    <property type="project" value="InterPro"/>
</dbReference>
<organism evidence="7 8">
    <name type="scientific">Cucumis sativus</name>
    <name type="common">Cucumber</name>
    <dbReference type="NCBI Taxonomy" id="3659"/>
    <lineage>
        <taxon>Eukaryota</taxon>
        <taxon>Viridiplantae</taxon>
        <taxon>Streptophyta</taxon>
        <taxon>Embryophyta</taxon>
        <taxon>Tracheophyta</taxon>
        <taxon>Spermatophyta</taxon>
        <taxon>Magnoliopsida</taxon>
        <taxon>eudicotyledons</taxon>
        <taxon>Gunneridae</taxon>
        <taxon>Pentapetalae</taxon>
        <taxon>rosids</taxon>
        <taxon>fabids</taxon>
        <taxon>Cucurbitales</taxon>
        <taxon>Cucurbitaceae</taxon>
        <taxon>Benincaseae</taxon>
        <taxon>Cucumis</taxon>
    </lineage>
</organism>
<feature type="region of interest" description="Disordered" evidence="5">
    <location>
        <begin position="382"/>
        <end position="408"/>
    </location>
</feature>
<dbReference type="KEGG" id="csv:101205384"/>
<dbReference type="InterPro" id="IPR001005">
    <property type="entry name" value="SANT/Myb"/>
</dbReference>
<dbReference type="Proteomes" id="UP000029981">
    <property type="component" value="Chromosome 6"/>
</dbReference>
<feature type="compositionally biased region" description="Low complexity" evidence="5">
    <location>
        <begin position="21"/>
        <end position="35"/>
    </location>
</feature>
<evidence type="ECO:0000256" key="4">
    <source>
        <dbReference type="ARBA" id="ARBA00023242"/>
    </source>
</evidence>
<proteinExistence type="predicted"/>